<dbReference type="PANTHER" id="PTHR46178:SF9">
    <property type="entry name" value="SEVEN TM RECEPTOR"/>
    <property type="match status" value="1"/>
</dbReference>
<dbReference type="PANTHER" id="PTHR46178">
    <property type="entry name" value="SEVEN TM RECEPTOR"/>
    <property type="match status" value="1"/>
</dbReference>
<dbReference type="InterPro" id="IPR019428">
    <property type="entry name" value="7TM_GPCR_serpentine_rcpt_Str"/>
</dbReference>
<dbReference type="Proteomes" id="UP000005239">
    <property type="component" value="Unassembled WGS sequence"/>
</dbReference>
<evidence type="ECO:0000313" key="1">
    <source>
        <dbReference type="EnsemblMetazoa" id="PPA41441.1"/>
    </source>
</evidence>
<dbReference type="Pfam" id="PF10326">
    <property type="entry name" value="7TM_GPCR_Str"/>
    <property type="match status" value="1"/>
</dbReference>
<dbReference type="AlphaFoldDB" id="A0A2A6CN94"/>
<accession>A0A8R1Z5K5</accession>
<reference evidence="1" key="2">
    <citation type="submission" date="2022-06" db="UniProtKB">
        <authorList>
            <consortium name="EnsemblMetazoa"/>
        </authorList>
    </citation>
    <scope>IDENTIFICATION</scope>
    <source>
        <strain evidence="1">PS312</strain>
    </source>
</reference>
<gene>
    <name evidence="1" type="primary">WBGene00279810</name>
</gene>
<sequence length="299" mass="33444">MLPWVTAACIITPIIGVAGMALNGELLYYLYRNRLDARLYHFACVISALNSFYFAFLVTIMVDVGAFVDGIFLGVMYGPVLFHLPAWISPDLFSAAFEAHVHTLWQATMVICMPDEDLRNDMATSASVLHETNHSEFHVFGARIFDEKRLSVLDIVMYDFIPSFTASYALFAVSAYQIRAKLRSIGGSISAKTEQMQRRFFRAQIAQVMLPLLLPSIPFGAVILGIIIGAKEMAAIALLFAVVMWPIPAYTALLLLSFVRKTTKATPRKKVHHESISFNIRAYSQVSYQNISIKSSTKR</sequence>
<evidence type="ECO:0000313" key="2">
    <source>
        <dbReference type="Proteomes" id="UP000005239"/>
    </source>
</evidence>
<dbReference type="EnsemblMetazoa" id="PPA41441.1">
    <property type="protein sequence ID" value="PPA41441.1"/>
    <property type="gene ID" value="WBGene00279810"/>
</dbReference>
<reference evidence="2" key="1">
    <citation type="journal article" date="2008" name="Nat. Genet.">
        <title>The Pristionchus pacificus genome provides a unique perspective on nematode lifestyle and parasitism.</title>
        <authorList>
            <person name="Dieterich C."/>
            <person name="Clifton S.W."/>
            <person name="Schuster L.N."/>
            <person name="Chinwalla A."/>
            <person name="Delehaunty K."/>
            <person name="Dinkelacker I."/>
            <person name="Fulton L."/>
            <person name="Fulton R."/>
            <person name="Godfrey J."/>
            <person name="Minx P."/>
            <person name="Mitreva M."/>
            <person name="Roeseler W."/>
            <person name="Tian H."/>
            <person name="Witte H."/>
            <person name="Yang S.P."/>
            <person name="Wilson R.K."/>
            <person name="Sommer R.J."/>
        </authorList>
    </citation>
    <scope>NUCLEOTIDE SEQUENCE [LARGE SCALE GENOMIC DNA]</scope>
    <source>
        <strain evidence="2">PS312</strain>
    </source>
</reference>
<protein>
    <submittedName>
        <fullName evidence="1">G protein-coupled receptor</fullName>
    </submittedName>
</protein>
<name>A0A2A6CN94_PRIPA</name>
<organism evidence="1 2">
    <name type="scientific">Pristionchus pacificus</name>
    <name type="common">Parasitic nematode worm</name>
    <dbReference type="NCBI Taxonomy" id="54126"/>
    <lineage>
        <taxon>Eukaryota</taxon>
        <taxon>Metazoa</taxon>
        <taxon>Ecdysozoa</taxon>
        <taxon>Nematoda</taxon>
        <taxon>Chromadorea</taxon>
        <taxon>Rhabditida</taxon>
        <taxon>Rhabditina</taxon>
        <taxon>Diplogasteromorpha</taxon>
        <taxon>Diplogasteroidea</taxon>
        <taxon>Neodiplogasteridae</taxon>
        <taxon>Pristionchus</taxon>
    </lineage>
</organism>
<keyword evidence="2" id="KW-1185">Reference proteome</keyword>
<accession>A0A2A6CN94</accession>
<proteinExistence type="predicted"/>